<protein>
    <recommendedName>
        <fullName evidence="3">Outer membrane protein beta-barrel domain-containing protein</fullName>
    </recommendedName>
</protein>
<proteinExistence type="predicted"/>
<name>A0A2S7WG06_9FLAO</name>
<keyword evidence="2" id="KW-1185">Reference proteome</keyword>
<evidence type="ECO:0000313" key="2">
    <source>
        <dbReference type="Proteomes" id="UP000237608"/>
    </source>
</evidence>
<dbReference type="AlphaFoldDB" id="A0A2S7WG06"/>
<dbReference type="EMBL" id="MSCL01000001">
    <property type="protein sequence ID" value="PQJ76231.1"/>
    <property type="molecule type" value="Genomic_DNA"/>
</dbReference>
<gene>
    <name evidence="1" type="ORF">BTO13_10290</name>
</gene>
<evidence type="ECO:0000313" key="1">
    <source>
        <dbReference type="EMBL" id="PQJ76231.1"/>
    </source>
</evidence>
<reference evidence="1 2" key="1">
    <citation type="submission" date="2016-12" db="EMBL/GenBank/DDBJ databases">
        <title>Trade-off between light-utilization and light-protection in marine flavobacteria.</title>
        <authorList>
            <person name="Kumagai Y."/>
            <person name="Yoshizawa S."/>
            <person name="Kogure K."/>
            <person name="Iwasaki W."/>
        </authorList>
    </citation>
    <scope>NUCLEOTIDE SEQUENCE [LARGE SCALE GENOMIC DNA]</scope>
    <source>
        <strain evidence="1 2">KCTC 22729</strain>
    </source>
</reference>
<sequence>MMSFLSVFGQKELDTIPFKSNSIYFGEMIISYSSGAVKGFSGGFSFNYQRKNNLFTFRFLETSRIYEADYFLVFFPYNVFSKSLKEYSFLIGKRYIKNEFAYHFSGGISKVNFKETQDDILVSNDDYIGFPLEIGINWFNPQKERFKIFGFIPVGKLTSFGASSGIKLYANIAKKSSVGLGLTIGLGNYKNYGK</sequence>
<accession>A0A2S7WG06</accession>
<dbReference type="Proteomes" id="UP000237608">
    <property type="component" value="Unassembled WGS sequence"/>
</dbReference>
<organism evidence="1 2">
    <name type="scientific">Polaribacter gangjinensis</name>
    <dbReference type="NCBI Taxonomy" id="574710"/>
    <lineage>
        <taxon>Bacteria</taxon>
        <taxon>Pseudomonadati</taxon>
        <taxon>Bacteroidota</taxon>
        <taxon>Flavobacteriia</taxon>
        <taxon>Flavobacteriales</taxon>
        <taxon>Flavobacteriaceae</taxon>
    </lineage>
</organism>
<evidence type="ECO:0008006" key="3">
    <source>
        <dbReference type="Google" id="ProtNLM"/>
    </source>
</evidence>
<dbReference type="OrthoDB" id="796858at2"/>
<comment type="caution">
    <text evidence="1">The sequence shown here is derived from an EMBL/GenBank/DDBJ whole genome shotgun (WGS) entry which is preliminary data.</text>
</comment>